<dbReference type="Proteomes" id="UP000005408">
    <property type="component" value="Unassembled WGS sequence"/>
</dbReference>
<dbReference type="EnsemblMetazoa" id="G29562.2">
    <property type="protein sequence ID" value="G29562.2:cds"/>
    <property type="gene ID" value="G29562"/>
</dbReference>
<evidence type="ECO:0000313" key="4">
    <source>
        <dbReference type="Proteomes" id="UP000005408"/>
    </source>
</evidence>
<sequence length="252" mass="27856">MSNPDCTSKDSCTVGSVFAGIIVGILLTLLILHGKWERVKIFILKKMRSFKKTRAVSNQSYEADFYIDPNAVESLQEDENYQNVAISENKSVGIVDRPPSDEIPGGDAVYAVSLKKVTKKPGLPTEMIQKIASLHENSSKIVARRSQEFEDFVDIEKKTEDHEISRSATLPTSKDTTKAKASDKENDQKKSNSKKGLKKKTSKNASISSKNSDPDQSQQQSDAIEVVSSNTSYVMTEASANGEYFVLDKTFC</sequence>
<feature type="compositionally biased region" description="Basic and acidic residues" evidence="1">
    <location>
        <begin position="175"/>
        <end position="190"/>
    </location>
</feature>
<keyword evidence="2" id="KW-0812">Transmembrane</keyword>
<feature type="compositionally biased region" description="Low complexity" evidence="1">
    <location>
        <begin position="208"/>
        <end position="222"/>
    </location>
</feature>
<evidence type="ECO:0000256" key="1">
    <source>
        <dbReference type="SAM" id="MobiDB-lite"/>
    </source>
</evidence>
<accession>A0A8W8LSZ2</accession>
<feature type="transmembrane region" description="Helical" evidence="2">
    <location>
        <begin position="13"/>
        <end position="32"/>
    </location>
</feature>
<keyword evidence="4" id="KW-1185">Reference proteome</keyword>
<feature type="compositionally biased region" description="Basic residues" evidence="1">
    <location>
        <begin position="191"/>
        <end position="202"/>
    </location>
</feature>
<proteinExistence type="predicted"/>
<keyword evidence="2" id="KW-0472">Membrane</keyword>
<reference evidence="3" key="1">
    <citation type="submission" date="2022-08" db="UniProtKB">
        <authorList>
            <consortium name="EnsemblMetazoa"/>
        </authorList>
    </citation>
    <scope>IDENTIFICATION</scope>
    <source>
        <strain evidence="3">05x7-T-G4-1.051#20</strain>
    </source>
</reference>
<evidence type="ECO:0000313" key="3">
    <source>
        <dbReference type="EnsemblMetazoa" id="G29562.2:cds"/>
    </source>
</evidence>
<evidence type="ECO:0000256" key="2">
    <source>
        <dbReference type="SAM" id="Phobius"/>
    </source>
</evidence>
<name>A0A8W8LSZ2_MAGGI</name>
<protein>
    <submittedName>
        <fullName evidence="3">Uncharacterized protein</fullName>
    </submittedName>
</protein>
<feature type="region of interest" description="Disordered" evidence="1">
    <location>
        <begin position="160"/>
        <end position="224"/>
    </location>
</feature>
<keyword evidence="2" id="KW-1133">Transmembrane helix</keyword>
<organism evidence="3 4">
    <name type="scientific">Magallana gigas</name>
    <name type="common">Pacific oyster</name>
    <name type="synonym">Crassostrea gigas</name>
    <dbReference type="NCBI Taxonomy" id="29159"/>
    <lineage>
        <taxon>Eukaryota</taxon>
        <taxon>Metazoa</taxon>
        <taxon>Spiralia</taxon>
        <taxon>Lophotrochozoa</taxon>
        <taxon>Mollusca</taxon>
        <taxon>Bivalvia</taxon>
        <taxon>Autobranchia</taxon>
        <taxon>Pteriomorphia</taxon>
        <taxon>Ostreida</taxon>
        <taxon>Ostreoidea</taxon>
        <taxon>Ostreidae</taxon>
        <taxon>Magallana</taxon>
    </lineage>
</organism>
<dbReference type="AlphaFoldDB" id="A0A8W8LSZ2"/>